<gene>
    <name evidence="1" type="ORF">F0415_12165</name>
</gene>
<keyword evidence="2" id="KW-1185">Reference proteome</keyword>
<reference evidence="1 2" key="1">
    <citation type="submission" date="2019-09" db="EMBL/GenBank/DDBJ databases">
        <title>Arenimonas chukotkensis sp. nov., a bacterium isolated from Chukotka hot spring, Arctic region, Russia.</title>
        <authorList>
            <person name="Zayulina K.S."/>
            <person name="Prokofeva M.I."/>
            <person name="Elcheninov A.G."/>
            <person name="Novikov A."/>
            <person name="Kochetkova T.V."/>
            <person name="Kublanov I.V."/>
        </authorList>
    </citation>
    <scope>NUCLEOTIDE SEQUENCE [LARGE SCALE GENOMIC DNA]</scope>
    <source>
        <strain evidence="1 2">3729k</strain>
    </source>
</reference>
<organism evidence="1 2">
    <name type="scientific">Arenimonas fontis</name>
    <dbReference type="NCBI Taxonomy" id="2608255"/>
    <lineage>
        <taxon>Bacteria</taxon>
        <taxon>Pseudomonadati</taxon>
        <taxon>Pseudomonadota</taxon>
        <taxon>Gammaproteobacteria</taxon>
        <taxon>Lysobacterales</taxon>
        <taxon>Lysobacteraceae</taxon>
        <taxon>Arenimonas</taxon>
    </lineage>
</organism>
<dbReference type="AlphaFoldDB" id="A0A5B2Z650"/>
<name>A0A5B2Z650_9GAMM</name>
<dbReference type="Proteomes" id="UP000322165">
    <property type="component" value="Unassembled WGS sequence"/>
</dbReference>
<sequence length="304" mass="34437">MIWVSVNFDFFMQTSWLGKDARKFYLLGVYRPGKLTSAYGLSLSLAGLASALREANAIINPGHYVEVVVERLEDGSFKASVRTIFDRAKNVFSKEAPKAILYSIIAAYIYEATLGQDEPPTVIVNDDSVIIESGNDRIIVPRNVYEAKKQVERSPQFKSAVGQVFNGASTDASVSGLKLVGASAPNLPIVPRSRFALLMDRVPQDELNVVFEVAYLEISRAIMARGRRKWEFYWHGMKIAAPVLDHYFYDRFFQHDIRIAPGDVLKAVLKIYRKVDPDTRIVMNTRYEVVEVIEHIPRYSQMSF</sequence>
<proteinExistence type="predicted"/>
<evidence type="ECO:0000313" key="2">
    <source>
        <dbReference type="Proteomes" id="UP000322165"/>
    </source>
</evidence>
<comment type="caution">
    <text evidence="1">The sequence shown here is derived from an EMBL/GenBank/DDBJ whole genome shotgun (WGS) entry which is preliminary data.</text>
</comment>
<evidence type="ECO:0000313" key="1">
    <source>
        <dbReference type="EMBL" id="KAA2283706.1"/>
    </source>
</evidence>
<protein>
    <submittedName>
        <fullName evidence="1">Uncharacterized protein</fullName>
    </submittedName>
</protein>
<reference evidence="1 2" key="2">
    <citation type="submission" date="2019-09" db="EMBL/GenBank/DDBJ databases">
        <authorList>
            <person name="Mazur A."/>
        </authorList>
    </citation>
    <scope>NUCLEOTIDE SEQUENCE [LARGE SCALE GENOMIC DNA]</scope>
    <source>
        <strain evidence="1 2">3729k</strain>
    </source>
</reference>
<dbReference type="EMBL" id="VUOD01000015">
    <property type="protein sequence ID" value="KAA2283706.1"/>
    <property type="molecule type" value="Genomic_DNA"/>
</dbReference>
<accession>A0A5B2Z650</accession>